<evidence type="ECO:0000256" key="19">
    <source>
        <dbReference type="ARBA" id="ARBA00023136"/>
    </source>
</evidence>
<feature type="domain" description="Penicillin-binding protein OB-like" evidence="30">
    <location>
        <begin position="331"/>
        <end position="445"/>
    </location>
</feature>
<dbReference type="InterPro" id="IPR036950">
    <property type="entry name" value="PBP_transglycosylase"/>
</dbReference>
<comment type="catalytic activity">
    <reaction evidence="23">
        <text>Preferential cleavage: (Ac)2-L-Lys-D-Ala-|-D-Ala. Also transpeptidation of peptidyl-alanyl moieties that are N-acyl substituents of D-alanine.</text>
        <dbReference type="EC" id="3.4.16.4"/>
    </reaction>
</comment>
<dbReference type="Pfam" id="PF17092">
    <property type="entry name" value="PCB_OB"/>
    <property type="match status" value="1"/>
</dbReference>
<evidence type="ECO:0000256" key="11">
    <source>
        <dbReference type="ARBA" id="ARBA00022676"/>
    </source>
</evidence>
<evidence type="ECO:0000256" key="10">
    <source>
        <dbReference type="ARBA" id="ARBA00022670"/>
    </source>
</evidence>
<proteinExistence type="inferred from homology"/>
<evidence type="ECO:0000256" key="1">
    <source>
        <dbReference type="ARBA" id="ARBA00004249"/>
    </source>
</evidence>
<evidence type="ECO:0000256" key="8">
    <source>
        <dbReference type="ARBA" id="ARBA00022519"/>
    </source>
</evidence>
<keyword evidence="32" id="KW-1185">Reference proteome</keyword>
<sequence>MTTEPAAPASSHPPLLIRPWLRRALIVAGATVAAGALALGAAVLWYLPQLPSLDPVTTYQPRQPLQVFTADGVEIAAFGSERRQFVPIEQMPPMLVKAVLATEDARFYSHGGIDWLGVARAIAAQLTGGLRQGASTITQQVARTFFLSQRFTPERKIKEALLALRIERNLSKDKILELYLNQIYLGQRAYGFGAAADTYFGKPLAQLNLAECAMLAGLPQNPGFANPITNLERATNRQRIVLARMVATGDITPEQQAAAKAQALAIGKARDGVLHAEYVAEMVRRTVVERFGTEAYSQGLRVVTALRAADQQAAWAAVRRGVMAHDQRQPWRGPEDEAELPADGSAELEQAAAQALKDVRDDEVLRAAVVLSASPREVQVLLANGERVRITGDGLRRAAPGLAPRASDELAIRRGAVIRVMQTPGKNGDKGGEPGPWAITQWPEVEAALVSMDANSGRVRALVGGFDFQQQPFNHVTQAWRQPGSSFKPFLYSAALEDGVMPGTLVNDAPLTFADGWAPQNSDGNFDGPMTLRQALTRSKNLVSIRVLQQVGIPPALAWVRRYGFEAARQPSDLTLALGAGSVTPLQLAQGYAVLANGGWAVSPVVIEKITDAQGKLLFQAPPPAAPDEAQRAVPARNVFLVNSMLNDVARYGTAARAQAQLGRGDLYGKTGTTNDAVDAWFAGFQAGVGADGVQRGLVTVVWMGHDTPRSLGARESGGGLALPIWIEHMARALDGVPPAAPLPAPAEGLVREEGGDWRYADGAFVPAIGLDGAAQGAEGAASAASGAVPAAAAVPTAGATPGPAASAVPR</sequence>
<gene>
    <name evidence="31" type="ORF">AACH10_15810</name>
</gene>
<dbReference type="InterPro" id="IPR023346">
    <property type="entry name" value="Lysozyme-like_dom_sf"/>
</dbReference>
<evidence type="ECO:0000256" key="17">
    <source>
        <dbReference type="ARBA" id="ARBA00022984"/>
    </source>
</evidence>
<keyword evidence="7" id="KW-1003">Cell membrane</keyword>
<dbReference type="Pfam" id="PF00912">
    <property type="entry name" value="Transgly"/>
    <property type="match status" value="1"/>
</dbReference>
<dbReference type="EC" id="3.4.16.4" evidence="5"/>
<evidence type="ECO:0000256" key="12">
    <source>
        <dbReference type="ARBA" id="ARBA00022679"/>
    </source>
</evidence>
<keyword evidence="10" id="KW-0645">Protease</keyword>
<keyword evidence="19 27" id="KW-0472">Membrane</keyword>
<keyword evidence="20" id="KW-0046">Antibiotic resistance</keyword>
<keyword evidence="15" id="KW-0133">Cell shape</keyword>
<keyword evidence="13 27" id="KW-0812">Transmembrane</keyword>
<evidence type="ECO:0000256" key="5">
    <source>
        <dbReference type="ARBA" id="ARBA00012448"/>
    </source>
</evidence>
<dbReference type="InterPro" id="IPR001460">
    <property type="entry name" value="PCN-bd_Tpept"/>
</dbReference>
<dbReference type="InterPro" id="IPR001264">
    <property type="entry name" value="Glyco_trans_51"/>
</dbReference>
<keyword evidence="14" id="KW-0378">Hydrolase</keyword>
<comment type="pathway">
    <text evidence="2">Cell wall biogenesis; peptidoglycan biosynthesis.</text>
</comment>
<evidence type="ECO:0000256" key="2">
    <source>
        <dbReference type="ARBA" id="ARBA00004752"/>
    </source>
</evidence>
<evidence type="ECO:0000259" key="30">
    <source>
        <dbReference type="Pfam" id="PF17092"/>
    </source>
</evidence>
<keyword evidence="9" id="KW-0121">Carboxypeptidase</keyword>
<evidence type="ECO:0000256" key="20">
    <source>
        <dbReference type="ARBA" id="ARBA00023251"/>
    </source>
</evidence>
<dbReference type="Gene3D" id="1.10.3810.10">
    <property type="entry name" value="Biosynthetic peptidoglycan transglycosylase-like"/>
    <property type="match status" value="1"/>
</dbReference>
<evidence type="ECO:0000256" key="16">
    <source>
        <dbReference type="ARBA" id="ARBA00022968"/>
    </source>
</evidence>
<keyword evidence="12" id="KW-0808">Transferase</keyword>
<dbReference type="Gene3D" id="3.40.710.10">
    <property type="entry name" value="DD-peptidase/beta-lactamase superfamily"/>
    <property type="match status" value="2"/>
</dbReference>
<evidence type="ECO:0000256" key="6">
    <source>
        <dbReference type="ARBA" id="ARBA00018638"/>
    </source>
</evidence>
<evidence type="ECO:0000256" key="3">
    <source>
        <dbReference type="ARBA" id="ARBA00007090"/>
    </source>
</evidence>
<keyword evidence="18 27" id="KW-1133">Transmembrane helix</keyword>
<evidence type="ECO:0000256" key="14">
    <source>
        <dbReference type="ARBA" id="ARBA00022801"/>
    </source>
</evidence>
<keyword evidence="17" id="KW-0573">Peptidoglycan synthesis</keyword>
<dbReference type="NCBIfam" id="TIGR02074">
    <property type="entry name" value="PBP_1a_fam"/>
    <property type="match status" value="1"/>
</dbReference>
<evidence type="ECO:0000256" key="24">
    <source>
        <dbReference type="ARBA" id="ARBA00044770"/>
    </source>
</evidence>
<comment type="similarity">
    <text evidence="3">In the C-terminal section; belongs to the transpeptidase family.</text>
</comment>
<dbReference type="InterPro" id="IPR031376">
    <property type="entry name" value="PCB_OB"/>
</dbReference>
<dbReference type="SUPFAM" id="SSF56601">
    <property type="entry name" value="beta-lactamase/transpeptidase-like"/>
    <property type="match status" value="1"/>
</dbReference>
<comment type="catalytic activity">
    <reaction evidence="25">
        <text>[GlcNAc-(1-&gt;4)-Mur2Ac(oyl-L-Ala-gamma-D-Glu-L-Lys-D-Ala-D-Ala)](n)-di-trans,octa-cis-undecaprenyl diphosphate + beta-D-GlcNAc-(1-&gt;4)-Mur2Ac(oyl-L-Ala-gamma-D-Glu-L-Lys-D-Ala-D-Ala)-di-trans,octa-cis-undecaprenyl diphosphate = [GlcNAc-(1-&gt;4)-Mur2Ac(oyl-L-Ala-gamma-D-Glu-L-Lys-D-Ala-D-Ala)](n+1)-di-trans,octa-cis-undecaprenyl diphosphate + di-trans,octa-cis-undecaprenyl diphosphate + H(+)</text>
        <dbReference type="Rhea" id="RHEA:23708"/>
        <dbReference type="Rhea" id="RHEA-COMP:9602"/>
        <dbReference type="Rhea" id="RHEA-COMP:9603"/>
        <dbReference type="ChEBI" id="CHEBI:15378"/>
        <dbReference type="ChEBI" id="CHEBI:58405"/>
        <dbReference type="ChEBI" id="CHEBI:60033"/>
        <dbReference type="ChEBI" id="CHEBI:78435"/>
        <dbReference type="EC" id="2.4.99.28"/>
    </reaction>
</comment>
<dbReference type="EMBL" id="JBBUTH010000008">
    <property type="protein sequence ID" value="MEK8051717.1"/>
    <property type="molecule type" value="Genomic_DNA"/>
</dbReference>
<evidence type="ECO:0000256" key="4">
    <source>
        <dbReference type="ARBA" id="ARBA00007739"/>
    </source>
</evidence>
<comment type="similarity">
    <text evidence="4">In the N-terminal section; belongs to the glycosyltransferase 51 family.</text>
</comment>
<evidence type="ECO:0000256" key="25">
    <source>
        <dbReference type="ARBA" id="ARBA00049902"/>
    </source>
</evidence>
<reference evidence="31 32" key="1">
    <citation type="submission" date="2024-04" db="EMBL/GenBank/DDBJ databases">
        <title>Novel species of the genus Ideonella isolated from streams.</title>
        <authorList>
            <person name="Lu H."/>
        </authorList>
    </citation>
    <scope>NUCLEOTIDE SEQUENCE [LARGE SCALE GENOMIC DNA]</scope>
    <source>
        <strain evidence="31 32">DXS22W</strain>
    </source>
</reference>
<dbReference type="EC" id="2.4.99.28" evidence="24"/>
<keyword evidence="11" id="KW-0328">Glycosyltransferase</keyword>
<feature type="region of interest" description="Disordered" evidence="26">
    <location>
        <begin position="780"/>
        <end position="811"/>
    </location>
</feature>
<keyword evidence="22" id="KW-0961">Cell wall biogenesis/degradation</keyword>
<dbReference type="PANTHER" id="PTHR32282">
    <property type="entry name" value="BINDING PROTEIN TRANSPEPTIDASE, PUTATIVE-RELATED"/>
    <property type="match status" value="1"/>
</dbReference>
<dbReference type="InterPro" id="IPR012338">
    <property type="entry name" value="Beta-lactam/transpept-like"/>
</dbReference>
<name>A0ABU9CIN8_9BURK</name>
<feature type="domain" description="Penicillin-binding protein transpeptidase" evidence="28">
    <location>
        <begin position="448"/>
        <end position="685"/>
    </location>
</feature>
<accession>A0ABU9CIN8</accession>
<evidence type="ECO:0000256" key="15">
    <source>
        <dbReference type="ARBA" id="ARBA00022960"/>
    </source>
</evidence>
<evidence type="ECO:0000256" key="22">
    <source>
        <dbReference type="ARBA" id="ARBA00023316"/>
    </source>
</evidence>
<evidence type="ECO:0000256" key="27">
    <source>
        <dbReference type="SAM" id="Phobius"/>
    </source>
</evidence>
<dbReference type="Gene3D" id="2.40.50.140">
    <property type="entry name" value="Nucleic acid-binding proteins"/>
    <property type="match status" value="1"/>
</dbReference>
<evidence type="ECO:0000256" key="7">
    <source>
        <dbReference type="ARBA" id="ARBA00022475"/>
    </source>
</evidence>
<evidence type="ECO:0000313" key="31">
    <source>
        <dbReference type="EMBL" id="MEK8051717.1"/>
    </source>
</evidence>
<evidence type="ECO:0000313" key="32">
    <source>
        <dbReference type="Proteomes" id="UP001365405"/>
    </source>
</evidence>
<comment type="caution">
    <text evidence="31">The sequence shown here is derived from an EMBL/GenBank/DDBJ whole genome shotgun (WGS) entry which is preliminary data.</text>
</comment>
<evidence type="ECO:0000256" key="23">
    <source>
        <dbReference type="ARBA" id="ARBA00034000"/>
    </source>
</evidence>
<evidence type="ECO:0000256" key="26">
    <source>
        <dbReference type="SAM" id="MobiDB-lite"/>
    </source>
</evidence>
<dbReference type="Pfam" id="PF00905">
    <property type="entry name" value="Transpeptidase"/>
    <property type="match status" value="1"/>
</dbReference>
<dbReference type="InterPro" id="IPR012340">
    <property type="entry name" value="NA-bd_OB-fold"/>
</dbReference>
<protein>
    <recommendedName>
        <fullName evidence="6">Penicillin-binding protein 1A</fullName>
        <ecNumber evidence="24">2.4.99.28</ecNumber>
        <ecNumber evidence="5">3.4.16.4</ecNumber>
    </recommendedName>
</protein>
<feature type="domain" description="Glycosyl transferase family 51" evidence="29">
    <location>
        <begin position="72"/>
        <end position="245"/>
    </location>
</feature>
<dbReference type="InterPro" id="IPR050396">
    <property type="entry name" value="Glycosyltr_51/Transpeptidase"/>
</dbReference>
<keyword evidence="8" id="KW-0997">Cell inner membrane</keyword>
<evidence type="ECO:0000259" key="28">
    <source>
        <dbReference type="Pfam" id="PF00905"/>
    </source>
</evidence>
<dbReference type="Proteomes" id="UP001365405">
    <property type="component" value="Unassembled WGS sequence"/>
</dbReference>
<keyword evidence="16" id="KW-0735">Signal-anchor</keyword>
<evidence type="ECO:0000256" key="13">
    <source>
        <dbReference type="ARBA" id="ARBA00022692"/>
    </source>
</evidence>
<evidence type="ECO:0000256" key="9">
    <source>
        <dbReference type="ARBA" id="ARBA00022645"/>
    </source>
</evidence>
<organism evidence="31 32">
    <name type="scientific">Pseudaquabacterium inlustre</name>
    <dbReference type="NCBI Taxonomy" id="2984192"/>
    <lineage>
        <taxon>Bacteria</taxon>
        <taxon>Pseudomonadati</taxon>
        <taxon>Pseudomonadota</taxon>
        <taxon>Betaproteobacteria</taxon>
        <taxon>Burkholderiales</taxon>
        <taxon>Sphaerotilaceae</taxon>
        <taxon>Pseudaquabacterium</taxon>
    </lineage>
</organism>
<feature type="transmembrane region" description="Helical" evidence="27">
    <location>
        <begin position="24"/>
        <end position="47"/>
    </location>
</feature>
<evidence type="ECO:0000259" key="29">
    <source>
        <dbReference type="Pfam" id="PF00912"/>
    </source>
</evidence>
<keyword evidence="21" id="KW-0511">Multifunctional enzyme</keyword>
<dbReference type="PANTHER" id="PTHR32282:SF27">
    <property type="entry name" value="PENICILLIN-BINDING PROTEIN 1A"/>
    <property type="match status" value="1"/>
</dbReference>
<comment type="subcellular location">
    <subcellularLocation>
        <location evidence="1">Cell inner membrane</location>
        <topology evidence="1">Single-pass type II membrane protein</topology>
    </subcellularLocation>
</comment>
<dbReference type="SUPFAM" id="SSF53955">
    <property type="entry name" value="Lysozyme-like"/>
    <property type="match status" value="1"/>
</dbReference>
<evidence type="ECO:0000256" key="21">
    <source>
        <dbReference type="ARBA" id="ARBA00023268"/>
    </source>
</evidence>
<evidence type="ECO:0000256" key="18">
    <source>
        <dbReference type="ARBA" id="ARBA00022989"/>
    </source>
</evidence>